<sequence length="379" mass="43038">MASTLPKILRTDFPLFHQCILHSSAVSRAAPHSRRASSSWIPPTTRSSSPTRKDPLFRFYSLSKQNAKAPRVLITGGMGQLGRSLANIIKYMYGSESVLLTDICKRPADFKDSTSYCYLNILDRKAMEEAVVNHNIDTVIHFSALLSAVGEQNVELALQVNCQGVQNILNLAKDYKLKVFIPSTIGVFGESTPRSQTPDLTIQRPKTIYGVTKVFAELLGEYYTERFAWWWHNRLCNPNVYDAILHGKHTCYLSPKTTLPMMYDTDCMASVINFILTPAESLSLRTYNVTGFSFNPQQLADGIRRFFPDFKVDYKICSVRQRIADSWPQSLDDSTARRDWNWKPEFDIDATVEIMLERVSEKLKPQESTETTTAIFATM</sequence>
<evidence type="ECO:0000259" key="2">
    <source>
        <dbReference type="Pfam" id="PF01370"/>
    </source>
</evidence>
<dbReference type="AlphaFoldDB" id="A0A915D772"/>
<dbReference type="InterPro" id="IPR001509">
    <property type="entry name" value="Epimerase_deHydtase"/>
</dbReference>
<name>A0A915D772_9BILA</name>
<accession>A0A915D772</accession>
<reference evidence="4" key="1">
    <citation type="submission" date="2022-11" db="UniProtKB">
        <authorList>
            <consortium name="WormBaseParasite"/>
        </authorList>
    </citation>
    <scope>IDENTIFICATION</scope>
</reference>
<dbReference type="InterPro" id="IPR036291">
    <property type="entry name" value="NAD(P)-bd_dom_sf"/>
</dbReference>
<protein>
    <submittedName>
        <fullName evidence="4">NAD-dependent epimerase/dehydratase domain-containing protein</fullName>
    </submittedName>
</protein>
<dbReference type="GO" id="GO:0008743">
    <property type="term" value="F:L-threonine 3-dehydrogenase activity"/>
    <property type="evidence" value="ECO:0007669"/>
    <property type="project" value="TreeGrafter"/>
</dbReference>
<dbReference type="Pfam" id="PF01370">
    <property type="entry name" value="Epimerase"/>
    <property type="match status" value="1"/>
</dbReference>
<proteinExistence type="inferred from homology"/>
<dbReference type="Gene3D" id="3.40.50.720">
    <property type="entry name" value="NAD(P)-binding Rossmann-like Domain"/>
    <property type="match status" value="1"/>
</dbReference>
<dbReference type="PANTHER" id="PTHR42687">
    <property type="entry name" value="L-THREONINE 3-DEHYDROGENASE"/>
    <property type="match status" value="1"/>
</dbReference>
<comment type="similarity">
    <text evidence="1">Belongs to the NAD(P)-dependent epimerase/dehydratase family.</text>
</comment>
<dbReference type="Proteomes" id="UP000887574">
    <property type="component" value="Unplaced"/>
</dbReference>
<dbReference type="GO" id="GO:0006567">
    <property type="term" value="P:L-threonine catabolic process"/>
    <property type="evidence" value="ECO:0007669"/>
    <property type="project" value="TreeGrafter"/>
</dbReference>
<organism evidence="3 4">
    <name type="scientific">Ditylenchus dipsaci</name>
    <dbReference type="NCBI Taxonomy" id="166011"/>
    <lineage>
        <taxon>Eukaryota</taxon>
        <taxon>Metazoa</taxon>
        <taxon>Ecdysozoa</taxon>
        <taxon>Nematoda</taxon>
        <taxon>Chromadorea</taxon>
        <taxon>Rhabditida</taxon>
        <taxon>Tylenchina</taxon>
        <taxon>Tylenchomorpha</taxon>
        <taxon>Sphaerularioidea</taxon>
        <taxon>Anguinidae</taxon>
        <taxon>Anguininae</taxon>
        <taxon>Ditylenchus</taxon>
    </lineage>
</organism>
<dbReference type="SUPFAM" id="SSF51735">
    <property type="entry name" value="NAD(P)-binding Rossmann-fold domains"/>
    <property type="match status" value="1"/>
</dbReference>
<evidence type="ECO:0000256" key="1">
    <source>
        <dbReference type="ARBA" id="ARBA00007637"/>
    </source>
</evidence>
<dbReference type="InterPro" id="IPR051225">
    <property type="entry name" value="NAD(P)_epim/dehydratase"/>
</dbReference>
<evidence type="ECO:0000313" key="3">
    <source>
        <dbReference type="Proteomes" id="UP000887574"/>
    </source>
</evidence>
<evidence type="ECO:0000313" key="4">
    <source>
        <dbReference type="WBParaSite" id="jg16456"/>
    </source>
</evidence>
<dbReference type="WBParaSite" id="jg16456">
    <property type="protein sequence ID" value="jg16456"/>
    <property type="gene ID" value="jg16456"/>
</dbReference>
<feature type="domain" description="NAD-dependent epimerase/dehydratase" evidence="2">
    <location>
        <begin position="72"/>
        <end position="227"/>
    </location>
</feature>
<dbReference type="PANTHER" id="PTHR42687:SF1">
    <property type="entry name" value="L-THREONINE 3-DEHYDROGENASE, MITOCHONDRIAL"/>
    <property type="match status" value="1"/>
</dbReference>
<keyword evidence="3" id="KW-1185">Reference proteome</keyword>